<evidence type="ECO:0000256" key="2">
    <source>
        <dbReference type="ARBA" id="ARBA00022771"/>
    </source>
</evidence>
<protein>
    <recommendedName>
        <fullName evidence="5">MYND-type domain-containing protein</fullName>
    </recommendedName>
</protein>
<accession>A0AAD7FA68</accession>
<dbReference type="PROSITE" id="PS50865">
    <property type="entry name" value="ZF_MYND_2"/>
    <property type="match status" value="1"/>
</dbReference>
<dbReference type="SUPFAM" id="SSF144232">
    <property type="entry name" value="HIT/MYND zinc finger-like"/>
    <property type="match status" value="1"/>
</dbReference>
<dbReference type="Pfam" id="PF01753">
    <property type="entry name" value="zf-MYND"/>
    <property type="match status" value="1"/>
</dbReference>
<dbReference type="Gene3D" id="6.10.140.2220">
    <property type="match status" value="1"/>
</dbReference>
<keyword evidence="3" id="KW-0862">Zinc</keyword>
<dbReference type="AlphaFoldDB" id="A0AAD7FA68"/>
<evidence type="ECO:0000256" key="4">
    <source>
        <dbReference type="PROSITE-ProRule" id="PRU00134"/>
    </source>
</evidence>
<comment type="caution">
    <text evidence="6">The sequence shown here is derived from an EMBL/GenBank/DDBJ whole genome shotgun (WGS) entry which is preliminary data.</text>
</comment>
<gene>
    <name evidence="6" type="ORF">FB45DRAFT_1067615</name>
</gene>
<dbReference type="InterPro" id="IPR002893">
    <property type="entry name" value="Znf_MYND"/>
</dbReference>
<keyword evidence="2 4" id="KW-0863">Zinc-finger</keyword>
<evidence type="ECO:0000256" key="3">
    <source>
        <dbReference type="ARBA" id="ARBA00022833"/>
    </source>
</evidence>
<keyword evidence="1" id="KW-0479">Metal-binding</keyword>
<name>A0AAD7FA68_9AGAR</name>
<evidence type="ECO:0000313" key="7">
    <source>
        <dbReference type="Proteomes" id="UP001221142"/>
    </source>
</evidence>
<proteinExistence type="predicted"/>
<dbReference type="GO" id="GO:0008270">
    <property type="term" value="F:zinc ion binding"/>
    <property type="evidence" value="ECO:0007669"/>
    <property type="project" value="UniProtKB-KW"/>
</dbReference>
<keyword evidence="7" id="KW-1185">Reference proteome</keyword>
<evidence type="ECO:0000259" key="5">
    <source>
        <dbReference type="PROSITE" id="PS50865"/>
    </source>
</evidence>
<feature type="domain" description="MYND-type" evidence="5">
    <location>
        <begin position="429"/>
        <end position="471"/>
    </location>
</feature>
<organism evidence="6 7">
    <name type="scientific">Roridomyces roridus</name>
    <dbReference type="NCBI Taxonomy" id="1738132"/>
    <lineage>
        <taxon>Eukaryota</taxon>
        <taxon>Fungi</taxon>
        <taxon>Dikarya</taxon>
        <taxon>Basidiomycota</taxon>
        <taxon>Agaricomycotina</taxon>
        <taxon>Agaricomycetes</taxon>
        <taxon>Agaricomycetidae</taxon>
        <taxon>Agaricales</taxon>
        <taxon>Marasmiineae</taxon>
        <taxon>Mycenaceae</taxon>
        <taxon>Roridomyces</taxon>
    </lineage>
</organism>
<sequence length="638" mass="70876">MHECLQPRALSKLPGPIKKLVASTVLTGSADGVKLLFERTPKESLVLLLPVIYKMLDPADIPTSRNPDKSFPTACTVPFFAMGTIPRISGMPKEVGFDLWPRLWAWFLFIESDCQTRDDRETEWLACTRIIHCALLFRYLRHTETNTLLQTTPRLFSAVTRAWQSASLQWHESDGTEGSGWAIAELAVAITLLATDPPPWKSTSPRMLQDLVDGADGSPAVFASVLMQHIHIAYLGTGNGAGWLHLGHLIPFLESFLETADHPNADLACQILQELVDQDLIPSLLRAVHTAAIIPVTQHSDQIAGQCLRLLTKLLVSKQICGTAVRASIIAGLLRSTLLCGQKSYLATSHNRLKTVLVDILPPFTLYRQVLRPIRGILRRGEPYTITTAFAASGLLASWTHFAGVAKERLAVLDAFESGEILHIKSCDNILCNKQAPKTDFMCCSGCQNSYYCARDCQETDWKDGGHREACSKNRTPILNETMSPTNRERSFIRAIVHRHYVNAKSQIFRDTVKCLQKHPGAGYFVEFDYIVMAHVRITVRSLSTNSTVLEQLSRHPQWHQMLARTARSDGRMTIHVVQMVAGDKTGSLLIPLRSSSGIVAKGLERIARELPSAGSEELEEAIQNLVVRSADEVEEIH</sequence>
<dbReference type="Proteomes" id="UP001221142">
    <property type="component" value="Unassembled WGS sequence"/>
</dbReference>
<evidence type="ECO:0000256" key="1">
    <source>
        <dbReference type="ARBA" id="ARBA00022723"/>
    </source>
</evidence>
<dbReference type="EMBL" id="JARKIF010000046">
    <property type="protein sequence ID" value="KAJ7608258.1"/>
    <property type="molecule type" value="Genomic_DNA"/>
</dbReference>
<reference evidence="6" key="1">
    <citation type="submission" date="2023-03" db="EMBL/GenBank/DDBJ databases">
        <title>Massive genome expansion in bonnet fungi (Mycena s.s.) driven by repeated elements and novel gene families across ecological guilds.</title>
        <authorList>
            <consortium name="Lawrence Berkeley National Laboratory"/>
            <person name="Harder C.B."/>
            <person name="Miyauchi S."/>
            <person name="Viragh M."/>
            <person name="Kuo A."/>
            <person name="Thoen E."/>
            <person name="Andreopoulos B."/>
            <person name="Lu D."/>
            <person name="Skrede I."/>
            <person name="Drula E."/>
            <person name="Henrissat B."/>
            <person name="Morin E."/>
            <person name="Kohler A."/>
            <person name="Barry K."/>
            <person name="LaButti K."/>
            <person name="Morin E."/>
            <person name="Salamov A."/>
            <person name="Lipzen A."/>
            <person name="Mereny Z."/>
            <person name="Hegedus B."/>
            <person name="Baldrian P."/>
            <person name="Stursova M."/>
            <person name="Weitz H."/>
            <person name="Taylor A."/>
            <person name="Grigoriev I.V."/>
            <person name="Nagy L.G."/>
            <person name="Martin F."/>
            <person name="Kauserud H."/>
        </authorList>
    </citation>
    <scope>NUCLEOTIDE SEQUENCE</scope>
    <source>
        <strain evidence="6">9284</strain>
    </source>
</reference>
<evidence type="ECO:0000313" key="6">
    <source>
        <dbReference type="EMBL" id="KAJ7608258.1"/>
    </source>
</evidence>